<dbReference type="InterPro" id="IPR025048">
    <property type="entry name" value="DUF3987"/>
</dbReference>
<dbReference type="AlphaFoldDB" id="A0A066UUV6"/>
<organism evidence="2 3">
    <name type="scientific">Vibrio fortis</name>
    <dbReference type="NCBI Taxonomy" id="212667"/>
    <lineage>
        <taxon>Bacteria</taxon>
        <taxon>Pseudomonadati</taxon>
        <taxon>Pseudomonadota</taxon>
        <taxon>Gammaproteobacteria</taxon>
        <taxon>Vibrionales</taxon>
        <taxon>Vibrionaceae</taxon>
        <taxon>Vibrio</taxon>
    </lineage>
</organism>
<protein>
    <recommendedName>
        <fullName evidence="4">DUF3987 domain-containing protein</fullName>
    </recommendedName>
</protein>
<accession>A0A066UUV6</accession>
<dbReference type="Pfam" id="PF13148">
    <property type="entry name" value="DUF3987"/>
    <property type="match status" value="1"/>
</dbReference>
<dbReference type="EMBL" id="JFFR01000004">
    <property type="protein sequence ID" value="KDN29672.1"/>
    <property type="molecule type" value="Genomic_DNA"/>
</dbReference>
<dbReference type="Proteomes" id="UP000027219">
    <property type="component" value="Unassembled WGS sequence"/>
</dbReference>
<evidence type="ECO:0000313" key="3">
    <source>
        <dbReference type="Proteomes" id="UP000027219"/>
    </source>
</evidence>
<name>A0A066UUV6_9VIBR</name>
<evidence type="ECO:0000313" key="2">
    <source>
        <dbReference type="EMBL" id="KDN29672.1"/>
    </source>
</evidence>
<gene>
    <name evidence="2" type="ORF">VFDL14_23115</name>
</gene>
<keyword evidence="1" id="KW-0175">Coiled coil</keyword>
<comment type="caution">
    <text evidence="2">The sequence shown here is derived from an EMBL/GenBank/DDBJ whole genome shotgun (WGS) entry which is preliminary data.</text>
</comment>
<proteinExistence type="predicted"/>
<keyword evidence="3" id="KW-1185">Reference proteome</keyword>
<dbReference type="STRING" id="212667.VFDL14_23115"/>
<reference evidence="2 3" key="1">
    <citation type="submission" date="2014-02" db="EMBL/GenBank/DDBJ databases">
        <title>Vibrio fortis Dalian14 Genome Sequencing.</title>
        <authorList>
            <person name="Wang Y."/>
            <person name="Song L."/>
            <person name="Liu G."/>
            <person name="Ding J."/>
        </authorList>
    </citation>
    <scope>NUCLEOTIDE SEQUENCE [LARGE SCALE GENOMIC DNA]</scope>
    <source>
        <strain evidence="2 3">Dalian14</strain>
    </source>
</reference>
<evidence type="ECO:0008006" key="4">
    <source>
        <dbReference type="Google" id="ProtNLM"/>
    </source>
</evidence>
<evidence type="ECO:0000256" key="1">
    <source>
        <dbReference type="SAM" id="Coils"/>
    </source>
</evidence>
<sequence length="524" mass="59907">MILMKEKNDVLTPAEVQNKFEFSWGTPQPIPEDEERFDLKSVKPLHPQMLPKALRAYCYSAAYSLNNTAPDFLAVTLISSLSIVLGGNVAVQPKQNDSWSLNPIFFSMIVGYASDMKSPALNAGVRFLQELQKNALEEDNKLKNILYASNKRRYEKEYKQLISELDAATEQEDDLLAMELAGRLSNLIEPEAPLARELVCNDTTMEAACQLLETNPSGVLCVRDELSGWFDSLRKNGREEERAFYLTAHDASNSEYKQNRVTRKNIVLKRLCMSVVGGIQPKMLRREVIEKLKGVKDDGLLERFLQMGVMPDIHDIKATDTKIDGDLTKAVMKFFELFSQFDTPLEPVTFTFSPEAQKRWDTWNKQAVERQLSATESLQSFYGKRPAHCAKLALVFHLVEQATEQLHETSFKPNLRISKRALLQAISWSSYLELHAQRIIALSNSKIISYESAKKLESKLRHLYPHFTAQDIAWAKWKDLKDKYERADAIQMLEKLGYIVEDQIPSKNDGRLVKGYRVHPCYID</sequence>
<feature type="coiled-coil region" evidence="1">
    <location>
        <begin position="151"/>
        <end position="178"/>
    </location>
</feature>